<protein>
    <recommendedName>
        <fullName evidence="4">Alpha/beta hydrolase</fullName>
    </recommendedName>
</protein>
<dbReference type="eggNOG" id="COG1073">
    <property type="taxonomic scope" value="Bacteria"/>
</dbReference>
<name>A0A087BQG0_9BIFI</name>
<dbReference type="EMBL" id="JGZD01000007">
    <property type="protein sequence ID" value="KFI73260.1"/>
    <property type="molecule type" value="Genomic_DNA"/>
</dbReference>
<feature type="region of interest" description="Disordered" evidence="1">
    <location>
        <begin position="1"/>
        <end position="20"/>
    </location>
</feature>
<keyword evidence="3" id="KW-1185">Reference proteome</keyword>
<evidence type="ECO:0008006" key="4">
    <source>
        <dbReference type="Google" id="ProtNLM"/>
    </source>
</evidence>
<dbReference type="RefSeq" id="WP_152595200.1">
    <property type="nucleotide sequence ID" value="NZ_JGZD01000007.1"/>
</dbReference>
<proteinExistence type="predicted"/>
<feature type="region of interest" description="Disordered" evidence="1">
    <location>
        <begin position="28"/>
        <end position="52"/>
    </location>
</feature>
<evidence type="ECO:0000313" key="3">
    <source>
        <dbReference type="Proteomes" id="UP000029014"/>
    </source>
</evidence>
<evidence type="ECO:0000313" key="2">
    <source>
        <dbReference type="EMBL" id="KFI73260.1"/>
    </source>
</evidence>
<sequence>MADGDDNDAGDDAGDDAVRGDDIGAVIRPWHRTTAPTAPTSATGSAPASDRPVGHALVMPGIGYTVDRPLLYWAARALSWRGWQVDRLWLDLPATVDFPRTIARMNAMVDSWLGSLDDSAASGGGGNDRRVPRMAVTKSLSTLTYPHLAESGMAAVLLTPVLNPPPCDPARSVIETPVRRGASASPMPLICAGDADPYFDAGRARMLTDRVTVCSGANHSVEVVGDYSASIRHLADVTSAIVRYADDVAGCRVDDEERECR</sequence>
<accession>A0A087BQG0</accession>
<feature type="compositionally biased region" description="Acidic residues" evidence="1">
    <location>
        <begin position="1"/>
        <end position="15"/>
    </location>
</feature>
<organism evidence="2 3">
    <name type="scientific">Bifidobacterium minimum</name>
    <dbReference type="NCBI Taxonomy" id="1693"/>
    <lineage>
        <taxon>Bacteria</taxon>
        <taxon>Bacillati</taxon>
        <taxon>Actinomycetota</taxon>
        <taxon>Actinomycetes</taxon>
        <taxon>Bifidobacteriales</taxon>
        <taxon>Bifidobacteriaceae</taxon>
        <taxon>Bifidobacterium</taxon>
    </lineage>
</organism>
<feature type="compositionally biased region" description="Low complexity" evidence="1">
    <location>
        <begin position="33"/>
        <end position="49"/>
    </location>
</feature>
<gene>
    <name evidence="2" type="ORF">BMIN_1355</name>
</gene>
<dbReference type="AlphaFoldDB" id="A0A087BQG0"/>
<dbReference type="STRING" id="1693.BMIN_1355"/>
<evidence type="ECO:0000256" key="1">
    <source>
        <dbReference type="SAM" id="MobiDB-lite"/>
    </source>
</evidence>
<reference evidence="2 3" key="1">
    <citation type="submission" date="2014-03" db="EMBL/GenBank/DDBJ databases">
        <title>Genomics of Bifidobacteria.</title>
        <authorList>
            <person name="Ventura M."/>
            <person name="Milani C."/>
            <person name="Lugli G.A."/>
        </authorList>
    </citation>
    <scope>NUCLEOTIDE SEQUENCE [LARGE SCALE GENOMIC DNA]</scope>
    <source>
        <strain evidence="2 3">LMG 11592</strain>
    </source>
</reference>
<dbReference type="Proteomes" id="UP000029014">
    <property type="component" value="Unassembled WGS sequence"/>
</dbReference>
<comment type="caution">
    <text evidence="2">The sequence shown here is derived from an EMBL/GenBank/DDBJ whole genome shotgun (WGS) entry which is preliminary data.</text>
</comment>